<accession>A0A5B7FGH2</accession>
<feature type="compositionally biased region" description="Low complexity" evidence="1">
    <location>
        <begin position="49"/>
        <end position="61"/>
    </location>
</feature>
<organism evidence="2 3">
    <name type="scientific">Portunus trituberculatus</name>
    <name type="common">Swimming crab</name>
    <name type="synonym">Neptunus trituberculatus</name>
    <dbReference type="NCBI Taxonomy" id="210409"/>
    <lineage>
        <taxon>Eukaryota</taxon>
        <taxon>Metazoa</taxon>
        <taxon>Ecdysozoa</taxon>
        <taxon>Arthropoda</taxon>
        <taxon>Crustacea</taxon>
        <taxon>Multicrustacea</taxon>
        <taxon>Malacostraca</taxon>
        <taxon>Eumalacostraca</taxon>
        <taxon>Eucarida</taxon>
        <taxon>Decapoda</taxon>
        <taxon>Pleocyemata</taxon>
        <taxon>Brachyura</taxon>
        <taxon>Eubrachyura</taxon>
        <taxon>Portunoidea</taxon>
        <taxon>Portunidae</taxon>
        <taxon>Portuninae</taxon>
        <taxon>Portunus</taxon>
    </lineage>
</organism>
<dbReference type="EMBL" id="VSRR010006371">
    <property type="protein sequence ID" value="MPC44635.1"/>
    <property type="molecule type" value="Genomic_DNA"/>
</dbReference>
<name>A0A5B7FGH2_PORTR</name>
<dbReference type="AlphaFoldDB" id="A0A5B7FGH2"/>
<protein>
    <submittedName>
        <fullName evidence="2">Uncharacterized protein</fullName>
    </submittedName>
</protein>
<sequence>MRPPAISRHNLIKRAQYAREDSRWRRGRQRTAPLQEGSVRLALRRRLKPAPSASARCSPARAGRRPRGAGDTSGGGHGQRNSCDNRRDDPPPPRSPVMPWSSEMVPGSHKRPIADSSVTCLASRRPGCIGPASLTAADVTHHDLSLPELTAKTWCSEACM</sequence>
<keyword evidence="3" id="KW-1185">Reference proteome</keyword>
<dbReference type="Proteomes" id="UP000324222">
    <property type="component" value="Unassembled WGS sequence"/>
</dbReference>
<evidence type="ECO:0000256" key="1">
    <source>
        <dbReference type="SAM" id="MobiDB-lite"/>
    </source>
</evidence>
<gene>
    <name evidence="2" type="ORF">E2C01_038312</name>
</gene>
<reference evidence="2 3" key="1">
    <citation type="submission" date="2019-05" db="EMBL/GenBank/DDBJ databases">
        <title>Another draft genome of Portunus trituberculatus and its Hox gene families provides insights of decapod evolution.</title>
        <authorList>
            <person name="Jeong J.-H."/>
            <person name="Song I."/>
            <person name="Kim S."/>
            <person name="Choi T."/>
            <person name="Kim D."/>
            <person name="Ryu S."/>
            <person name="Kim W."/>
        </authorList>
    </citation>
    <scope>NUCLEOTIDE SEQUENCE [LARGE SCALE GENOMIC DNA]</scope>
    <source>
        <tissue evidence="2">Muscle</tissue>
    </source>
</reference>
<evidence type="ECO:0000313" key="3">
    <source>
        <dbReference type="Proteomes" id="UP000324222"/>
    </source>
</evidence>
<evidence type="ECO:0000313" key="2">
    <source>
        <dbReference type="EMBL" id="MPC44635.1"/>
    </source>
</evidence>
<proteinExistence type="predicted"/>
<comment type="caution">
    <text evidence="2">The sequence shown here is derived from an EMBL/GenBank/DDBJ whole genome shotgun (WGS) entry which is preliminary data.</text>
</comment>
<feature type="region of interest" description="Disordered" evidence="1">
    <location>
        <begin position="1"/>
        <end position="111"/>
    </location>
</feature>